<dbReference type="PANTHER" id="PTHR20941">
    <property type="entry name" value="FOLATE SYNTHESIS PROTEINS"/>
    <property type="match status" value="1"/>
</dbReference>
<evidence type="ECO:0000313" key="11">
    <source>
        <dbReference type="Proteomes" id="UP000030185"/>
    </source>
</evidence>
<dbReference type="CDD" id="cd00739">
    <property type="entry name" value="DHPS"/>
    <property type="match status" value="1"/>
</dbReference>
<evidence type="ECO:0000256" key="2">
    <source>
        <dbReference type="ARBA" id="ARBA00001946"/>
    </source>
</evidence>
<evidence type="ECO:0000256" key="4">
    <source>
        <dbReference type="ARBA" id="ARBA00012458"/>
    </source>
</evidence>
<evidence type="ECO:0000256" key="1">
    <source>
        <dbReference type="ARBA" id="ARBA00000012"/>
    </source>
</evidence>
<dbReference type="PANTHER" id="PTHR20941:SF1">
    <property type="entry name" value="FOLIC ACID SYNTHESIS PROTEIN FOL1"/>
    <property type="match status" value="1"/>
</dbReference>
<dbReference type="eggNOG" id="COG0294">
    <property type="taxonomic scope" value="Bacteria"/>
</dbReference>
<dbReference type="AlphaFoldDB" id="A0A098LB10"/>
<comment type="caution">
    <text evidence="10">The sequence shown here is derived from an EMBL/GenBank/DDBJ whole genome shotgun (WGS) entry which is preliminary data.</text>
</comment>
<dbReference type="GO" id="GO:0046656">
    <property type="term" value="P:folic acid biosynthetic process"/>
    <property type="evidence" value="ECO:0007669"/>
    <property type="project" value="UniProtKB-KW"/>
</dbReference>
<protein>
    <recommendedName>
        <fullName evidence="4">dihydropteroate synthase</fullName>
        <ecNumber evidence="4">2.5.1.15</ecNumber>
    </recommendedName>
</protein>
<keyword evidence="8" id="KW-0289">Folate biosynthesis</keyword>
<organism evidence="10 11">
    <name type="scientific">Sporocytophaga myxococcoides</name>
    <dbReference type="NCBI Taxonomy" id="153721"/>
    <lineage>
        <taxon>Bacteria</taxon>
        <taxon>Pseudomonadati</taxon>
        <taxon>Bacteroidota</taxon>
        <taxon>Cytophagia</taxon>
        <taxon>Cytophagales</taxon>
        <taxon>Cytophagaceae</taxon>
        <taxon>Sporocytophaga</taxon>
    </lineage>
</organism>
<comment type="pathway">
    <text evidence="3">Cofactor biosynthesis; tetrahydrofolate biosynthesis; 7,8-dihydrofolate from 2-amino-4-hydroxy-6-hydroxymethyl-7,8-dihydropteridine diphosphate and 4-aminobenzoate: step 1/2.</text>
</comment>
<dbReference type="GO" id="GO:0005829">
    <property type="term" value="C:cytosol"/>
    <property type="evidence" value="ECO:0007669"/>
    <property type="project" value="TreeGrafter"/>
</dbReference>
<feature type="domain" description="Pterin-binding" evidence="9">
    <location>
        <begin position="1"/>
        <end position="250"/>
    </location>
</feature>
<dbReference type="SUPFAM" id="SSF51717">
    <property type="entry name" value="Dihydropteroate synthetase-like"/>
    <property type="match status" value="1"/>
</dbReference>
<dbReference type="Gene3D" id="3.20.20.20">
    <property type="entry name" value="Dihydropteroate synthase-like"/>
    <property type="match status" value="1"/>
</dbReference>
<dbReference type="Proteomes" id="UP000030185">
    <property type="component" value="Unassembled WGS sequence"/>
</dbReference>
<dbReference type="NCBIfam" id="TIGR01496">
    <property type="entry name" value="DHPS"/>
    <property type="match status" value="1"/>
</dbReference>
<keyword evidence="6" id="KW-0479">Metal-binding</keyword>
<dbReference type="GO" id="GO:0046654">
    <property type="term" value="P:tetrahydrofolate biosynthetic process"/>
    <property type="evidence" value="ECO:0007669"/>
    <property type="project" value="TreeGrafter"/>
</dbReference>
<evidence type="ECO:0000256" key="8">
    <source>
        <dbReference type="ARBA" id="ARBA00022909"/>
    </source>
</evidence>
<dbReference type="GO" id="GO:0046872">
    <property type="term" value="F:metal ion binding"/>
    <property type="evidence" value="ECO:0007669"/>
    <property type="project" value="UniProtKB-KW"/>
</dbReference>
<dbReference type="OrthoDB" id="9811744at2"/>
<keyword evidence="11" id="KW-1185">Reference proteome</keyword>
<proteinExistence type="predicted"/>
<dbReference type="EC" id="2.5.1.15" evidence="4"/>
<dbReference type="InterPro" id="IPR006390">
    <property type="entry name" value="DHP_synth_dom"/>
</dbReference>
<evidence type="ECO:0000256" key="7">
    <source>
        <dbReference type="ARBA" id="ARBA00022842"/>
    </source>
</evidence>
<dbReference type="GO" id="GO:0004156">
    <property type="term" value="F:dihydropteroate synthase activity"/>
    <property type="evidence" value="ECO:0007669"/>
    <property type="project" value="UniProtKB-EC"/>
</dbReference>
<reference evidence="10 11" key="1">
    <citation type="submission" date="2014-09" db="EMBL/GenBank/DDBJ databases">
        <title>Sporocytophaga myxococcoides PG-01 genome sequencing.</title>
        <authorList>
            <person name="Liu L."/>
            <person name="Gao P.J."/>
            <person name="Chen G.J."/>
            <person name="Wang L.S."/>
        </authorList>
    </citation>
    <scope>NUCLEOTIDE SEQUENCE [LARGE SCALE GENOMIC DNA]</scope>
    <source>
        <strain evidence="10 11">PG-01</strain>
    </source>
</reference>
<keyword evidence="5" id="KW-0808">Transferase</keyword>
<name>A0A098LB10_9BACT</name>
<evidence type="ECO:0000256" key="3">
    <source>
        <dbReference type="ARBA" id="ARBA00004763"/>
    </source>
</evidence>
<evidence type="ECO:0000259" key="9">
    <source>
        <dbReference type="PROSITE" id="PS50972"/>
    </source>
</evidence>
<accession>A0A098LB10</accession>
<dbReference type="PROSITE" id="PS50972">
    <property type="entry name" value="PTERIN_BINDING"/>
    <property type="match status" value="1"/>
</dbReference>
<evidence type="ECO:0000313" key="10">
    <source>
        <dbReference type="EMBL" id="GAL84141.1"/>
    </source>
</evidence>
<gene>
    <name evidence="10" type="ORF">MYP_1369</name>
</gene>
<evidence type="ECO:0000256" key="6">
    <source>
        <dbReference type="ARBA" id="ARBA00022723"/>
    </source>
</evidence>
<dbReference type="EMBL" id="BBLT01000002">
    <property type="protein sequence ID" value="GAL84141.1"/>
    <property type="molecule type" value="Genomic_DNA"/>
</dbReference>
<dbReference type="STRING" id="153721.MYP_1369"/>
<sequence>MGILNVTPDSFYDGGKYLTSENIVRRAASMLENGTDIIDLGGYSSRPGAENISIEEEKSRVTKALIIIKKEFPDCIVSVDTFRSEVARIAAAEGAEIINDISGGELDEKMFETIAELKLPYILMHMKGSPETMAKLNQYDDLIGEMLQYFQEKIYRLNDLGVWDIIIDPGIGFSKNSLQNFHLISQLDIFSALNLPVLLGASRKSFIYKTLNISQEEALNGTTVVNTIGLLKNLSIVRVHDTREAKQIIALLEKLKN</sequence>
<dbReference type="InterPro" id="IPR045031">
    <property type="entry name" value="DHP_synth-like"/>
</dbReference>
<comment type="catalytic activity">
    <reaction evidence="1">
        <text>(7,8-dihydropterin-6-yl)methyl diphosphate + 4-aminobenzoate = 7,8-dihydropteroate + diphosphate</text>
        <dbReference type="Rhea" id="RHEA:19949"/>
        <dbReference type="ChEBI" id="CHEBI:17836"/>
        <dbReference type="ChEBI" id="CHEBI:17839"/>
        <dbReference type="ChEBI" id="CHEBI:33019"/>
        <dbReference type="ChEBI" id="CHEBI:72950"/>
        <dbReference type="EC" id="2.5.1.15"/>
    </reaction>
</comment>
<dbReference type="Pfam" id="PF00809">
    <property type="entry name" value="Pterin_bind"/>
    <property type="match status" value="1"/>
</dbReference>
<dbReference type="InterPro" id="IPR011005">
    <property type="entry name" value="Dihydropteroate_synth-like_sf"/>
</dbReference>
<comment type="cofactor">
    <cofactor evidence="2">
        <name>Mg(2+)</name>
        <dbReference type="ChEBI" id="CHEBI:18420"/>
    </cofactor>
</comment>
<keyword evidence="7" id="KW-0460">Magnesium</keyword>
<evidence type="ECO:0000256" key="5">
    <source>
        <dbReference type="ARBA" id="ARBA00022679"/>
    </source>
</evidence>
<dbReference type="InterPro" id="IPR000489">
    <property type="entry name" value="Pterin-binding_dom"/>
</dbReference>